<name>A0ABD5ERT7_9ACTN</name>
<accession>A0ABD5ERT7</accession>
<dbReference type="AlphaFoldDB" id="A0ABD5ERT7"/>
<keyword evidence="2" id="KW-1185">Reference proteome</keyword>
<gene>
    <name evidence="1" type="ORF">RM877_18800</name>
</gene>
<dbReference type="Gene3D" id="3.40.50.1460">
    <property type="match status" value="1"/>
</dbReference>
<dbReference type="SUPFAM" id="SSF52129">
    <property type="entry name" value="Caspase-like"/>
    <property type="match status" value="1"/>
</dbReference>
<comment type="caution">
    <text evidence="1">The sequence shown here is derived from an EMBL/GenBank/DDBJ whole genome shotgun (WGS) entry which is preliminary data.</text>
</comment>
<dbReference type="EMBL" id="JAVRES010000008">
    <property type="protein sequence ID" value="MDT0436739.1"/>
    <property type="molecule type" value="Genomic_DNA"/>
</dbReference>
<dbReference type="Proteomes" id="UP001183535">
    <property type="component" value="Unassembled WGS sequence"/>
</dbReference>
<evidence type="ECO:0000313" key="2">
    <source>
        <dbReference type="Proteomes" id="UP001183535"/>
    </source>
</evidence>
<evidence type="ECO:0000313" key="1">
    <source>
        <dbReference type="EMBL" id="MDT0436739.1"/>
    </source>
</evidence>
<sequence>MAFRAVVVGPDRYAADSGVESHPSIGISAQQYGEVLAADAMWGPGSCRVLGEDEVRTAEGVMSALEEVAAAVGPEDTLMVVYVGHGQYWSDLPGGQVHFAVGSSHRARPWTWLSSWYVYRALRRSRARLKVLIADCCYSNMLPQLGGDEPDLPGVLGTRDEGTCVFTAVRNEQSYAWAEGCAALPGELARCTPFSGHLLNVLRRGTRDYDHRLTIGLLREAVQTEMERCEGGDHQAPRMALNDAREGTALFTNHMEASRRVKAPPLLEAPDDWARALLLDRDSRLHELLRDEYATGAVVALLTSRRDEASRNLARHINARANDLFTAPDAFARYWSQAEKALRV</sequence>
<protein>
    <submittedName>
        <fullName evidence="1">Caspase family protein</fullName>
    </submittedName>
</protein>
<reference evidence="2" key="1">
    <citation type="submission" date="2023-07" db="EMBL/GenBank/DDBJ databases">
        <title>30 novel species of actinomycetes from the DSMZ collection.</title>
        <authorList>
            <person name="Nouioui I."/>
        </authorList>
    </citation>
    <scope>NUCLEOTIDE SEQUENCE [LARGE SCALE GENOMIC DNA]</scope>
    <source>
        <strain evidence="2">DSM 41981</strain>
    </source>
</reference>
<dbReference type="InterPro" id="IPR029030">
    <property type="entry name" value="Caspase-like_dom_sf"/>
</dbReference>
<dbReference type="RefSeq" id="WP_093833707.1">
    <property type="nucleotide sequence ID" value="NZ_JAVRES010000008.1"/>
</dbReference>
<proteinExistence type="predicted"/>
<organism evidence="1 2">
    <name type="scientific">Streptomyces doudnae</name>
    <dbReference type="NCBI Taxonomy" id="3075536"/>
    <lineage>
        <taxon>Bacteria</taxon>
        <taxon>Bacillati</taxon>
        <taxon>Actinomycetota</taxon>
        <taxon>Actinomycetes</taxon>
        <taxon>Kitasatosporales</taxon>
        <taxon>Streptomycetaceae</taxon>
        <taxon>Streptomyces</taxon>
    </lineage>
</organism>